<dbReference type="Proteomes" id="UP000315471">
    <property type="component" value="Unassembled WGS sequence"/>
</dbReference>
<reference evidence="1 2" key="1">
    <citation type="submission" date="2019-02" db="EMBL/GenBank/DDBJ databases">
        <title>Deep-cultivation of Planctomycetes and their phenomic and genomic characterization uncovers novel biology.</title>
        <authorList>
            <person name="Wiegand S."/>
            <person name="Jogler M."/>
            <person name="Boedeker C."/>
            <person name="Pinto D."/>
            <person name="Vollmers J."/>
            <person name="Rivas-Marin E."/>
            <person name="Kohn T."/>
            <person name="Peeters S.H."/>
            <person name="Heuer A."/>
            <person name="Rast P."/>
            <person name="Oberbeckmann S."/>
            <person name="Bunk B."/>
            <person name="Jeske O."/>
            <person name="Meyerdierks A."/>
            <person name="Storesund J.E."/>
            <person name="Kallscheuer N."/>
            <person name="Luecker S."/>
            <person name="Lage O.M."/>
            <person name="Pohl T."/>
            <person name="Merkel B.J."/>
            <person name="Hornburger P."/>
            <person name="Mueller R.-W."/>
            <person name="Bruemmer F."/>
            <person name="Labrenz M."/>
            <person name="Spormann A.M."/>
            <person name="Op Den Camp H."/>
            <person name="Overmann J."/>
            <person name="Amann R."/>
            <person name="Jetten M.S.M."/>
            <person name="Mascher T."/>
            <person name="Medema M.H."/>
            <person name="Devos D.P."/>
            <person name="Kaster A.-K."/>
            <person name="Ovreas L."/>
            <person name="Rohde M."/>
            <person name="Galperin M.Y."/>
            <person name="Jogler C."/>
        </authorList>
    </citation>
    <scope>NUCLEOTIDE SEQUENCE [LARGE SCALE GENOMIC DNA]</scope>
    <source>
        <strain evidence="1 2">Q31b</strain>
    </source>
</reference>
<accession>A0A5C6DRU9</accession>
<dbReference type="AlphaFoldDB" id="A0A5C6DRU9"/>
<proteinExistence type="predicted"/>
<gene>
    <name evidence="1" type="ORF">Q31b_45350</name>
</gene>
<name>A0A5C6DRU9_9BACT</name>
<keyword evidence="2" id="KW-1185">Reference proteome</keyword>
<protein>
    <submittedName>
        <fullName evidence="1">Uncharacterized protein</fullName>
    </submittedName>
</protein>
<evidence type="ECO:0000313" key="2">
    <source>
        <dbReference type="Proteomes" id="UP000315471"/>
    </source>
</evidence>
<dbReference type="EMBL" id="SJPY01000007">
    <property type="protein sequence ID" value="TWU37746.1"/>
    <property type="molecule type" value="Genomic_DNA"/>
</dbReference>
<sequence>MKVGLYENGFLRFTIIIPSMAVFRLRTLLTRRDGPCTVGEYWTFLTWKNEQYDFTKAWDDPINLRIVDQMPKIFNMPSEVESE</sequence>
<evidence type="ECO:0000313" key="1">
    <source>
        <dbReference type="EMBL" id="TWU37746.1"/>
    </source>
</evidence>
<organism evidence="1 2">
    <name type="scientific">Novipirellula aureliae</name>
    <dbReference type="NCBI Taxonomy" id="2527966"/>
    <lineage>
        <taxon>Bacteria</taxon>
        <taxon>Pseudomonadati</taxon>
        <taxon>Planctomycetota</taxon>
        <taxon>Planctomycetia</taxon>
        <taxon>Pirellulales</taxon>
        <taxon>Pirellulaceae</taxon>
        <taxon>Novipirellula</taxon>
    </lineage>
</organism>
<comment type="caution">
    <text evidence="1">The sequence shown here is derived from an EMBL/GenBank/DDBJ whole genome shotgun (WGS) entry which is preliminary data.</text>
</comment>